<dbReference type="InterPro" id="IPR028608">
    <property type="entry name" value="CIAO1/Cia1"/>
</dbReference>
<gene>
    <name evidence="6" type="ORF">XAT740_LOCUS20260</name>
</gene>
<dbReference type="SUPFAM" id="SSF50978">
    <property type="entry name" value="WD40 repeat-like"/>
    <property type="match status" value="1"/>
</dbReference>
<dbReference type="InterPro" id="IPR001680">
    <property type="entry name" value="WD40_rpt"/>
</dbReference>
<dbReference type="FunFam" id="2.130.10.10:FF:000136">
    <property type="entry name" value="Probable cytosolic iron-sulfur protein assembly protein CIAO1"/>
    <property type="match status" value="1"/>
</dbReference>
<organism evidence="6 7">
    <name type="scientific">Adineta ricciae</name>
    <name type="common">Rotifer</name>
    <dbReference type="NCBI Taxonomy" id="249248"/>
    <lineage>
        <taxon>Eukaryota</taxon>
        <taxon>Metazoa</taxon>
        <taxon>Spiralia</taxon>
        <taxon>Gnathifera</taxon>
        <taxon>Rotifera</taxon>
        <taxon>Eurotatoria</taxon>
        <taxon>Bdelloidea</taxon>
        <taxon>Adinetida</taxon>
        <taxon>Adinetidae</taxon>
        <taxon>Adineta</taxon>
    </lineage>
</organism>
<dbReference type="InterPro" id="IPR020472">
    <property type="entry name" value="WD40_PAC1"/>
</dbReference>
<evidence type="ECO:0000256" key="4">
    <source>
        <dbReference type="HAMAP-Rule" id="MF_03037"/>
    </source>
</evidence>
<keyword evidence="1 5" id="KW-0853">WD repeat</keyword>
<proteinExistence type="inferred from homology"/>
<evidence type="ECO:0000313" key="7">
    <source>
        <dbReference type="Proteomes" id="UP000663828"/>
    </source>
</evidence>
<dbReference type="Pfam" id="PF00400">
    <property type="entry name" value="WD40"/>
    <property type="match status" value="7"/>
</dbReference>
<evidence type="ECO:0000256" key="1">
    <source>
        <dbReference type="ARBA" id="ARBA00022574"/>
    </source>
</evidence>
<feature type="repeat" description="WD" evidence="5">
    <location>
        <begin position="11"/>
        <end position="42"/>
    </location>
</feature>
<dbReference type="GO" id="GO:0016226">
    <property type="term" value="P:iron-sulfur cluster assembly"/>
    <property type="evidence" value="ECO:0007669"/>
    <property type="project" value="UniProtKB-UniRule"/>
</dbReference>
<dbReference type="EMBL" id="CAJNOR010001409">
    <property type="protein sequence ID" value="CAF1137984.1"/>
    <property type="molecule type" value="Genomic_DNA"/>
</dbReference>
<feature type="repeat" description="WD" evidence="5">
    <location>
        <begin position="116"/>
        <end position="157"/>
    </location>
</feature>
<sequence>MLAELIELQEFEASEDRIWCVAWNPTGTLLASCGSDKVIKLWGREDVNDLNLAKISSLYSGERNWVCKSTITDGHTRSIRSVAWSFCGNRLASAGFDAKVSVWERDGQDFVLQTTLEGHENEVKDVAFSRSGLYLATCGRDKSVWIWEYNEEENDFACAAVLTTHTQDVKHLKWHPQKDVRHSILFRFSSPVMQVLASCSYDDTIKMFVEDNDDWTCASSLESHKSTVWSCDFDVTGKRLVSCSDDKTVKIWHAYEKNNREGIRSPSGVYPVWKCVCTISGYHTQAIYDVKWCSLTGLIATASGDNAIRIFREEERQQMDAPPSFSLVASNTHAHLQDVNRISFNPKEAGLLASCSDDGTIKLWRIEQRPS</sequence>
<comment type="function">
    <text evidence="3">Key component of the cytosolic iron-sulfur protein assembly (CIA) complex, a multiprotein complex that mediates the incorporation of iron-sulfur cluster into extramitochondrial Fe/S proteins. As a CIA complex component, interacts specifically with CIAO2A or CIAO2B and MMS19 to assist different branches of iron-sulfur protein assembly, depending of its interactors. The complex CIAO1:CIAO2B:MMS19 binds to and facilitates the assembly of most cytosolic-nuclear Fe/S proteins. CIAO1:CIAO2A specifically matures ACO1 and stabilizes IREB2. Seems to specifically modulate the transactivation activity of WT1. As part of the mitotic spindle-associated MMXD complex it may play a role in chromosome segregation.</text>
</comment>
<feature type="repeat" description="WD" evidence="5">
    <location>
        <begin position="221"/>
        <end position="252"/>
    </location>
</feature>
<dbReference type="Proteomes" id="UP000663828">
    <property type="component" value="Unassembled WGS sequence"/>
</dbReference>
<evidence type="ECO:0000256" key="2">
    <source>
        <dbReference type="ARBA" id="ARBA00022737"/>
    </source>
</evidence>
<dbReference type="GO" id="GO:0097361">
    <property type="term" value="C:cytosolic [4Fe-4S] assembly targeting complex"/>
    <property type="evidence" value="ECO:0007669"/>
    <property type="project" value="InterPro"/>
</dbReference>
<dbReference type="Gene3D" id="2.130.10.10">
    <property type="entry name" value="YVTN repeat-like/Quinoprotein amine dehydrogenase"/>
    <property type="match status" value="1"/>
</dbReference>
<evidence type="ECO:0000313" key="6">
    <source>
        <dbReference type="EMBL" id="CAF1137984.1"/>
    </source>
</evidence>
<protein>
    <recommendedName>
        <fullName evidence="4">Probable cytosolic iron-sulfur protein assembly protein CIAO1 homolog</fullName>
    </recommendedName>
</protein>
<dbReference type="PROSITE" id="PS50294">
    <property type="entry name" value="WD_REPEATS_REGION"/>
    <property type="match status" value="5"/>
</dbReference>
<keyword evidence="7" id="KW-1185">Reference proteome</keyword>
<accession>A0A814RU72</accession>
<dbReference type="PROSITE" id="PS50082">
    <property type="entry name" value="WD_REPEATS_2"/>
    <property type="match status" value="5"/>
</dbReference>
<dbReference type="InterPro" id="IPR036322">
    <property type="entry name" value="WD40_repeat_dom_sf"/>
</dbReference>
<dbReference type="SMART" id="SM00320">
    <property type="entry name" value="WD40"/>
    <property type="match status" value="7"/>
</dbReference>
<dbReference type="AlphaFoldDB" id="A0A814RU72"/>
<reference evidence="6" key="1">
    <citation type="submission" date="2021-02" db="EMBL/GenBank/DDBJ databases">
        <authorList>
            <person name="Nowell W R."/>
        </authorList>
    </citation>
    <scope>NUCLEOTIDE SEQUENCE</scope>
</reference>
<evidence type="ECO:0000256" key="3">
    <source>
        <dbReference type="ARBA" id="ARBA00060126"/>
    </source>
</evidence>
<dbReference type="PRINTS" id="PR00320">
    <property type="entry name" value="GPROTEINBRPT"/>
</dbReference>
<name>A0A814RU72_ADIRI</name>
<dbReference type="PANTHER" id="PTHR19920:SF0">
    <property type="entry name" value="CYTOSOLIC IRON-SULFUR PROTEIN ASSEMBLY PROTEIN CIAO1-RELATED"/>
    <property type="match status" value="1"/>
</dbReference>
<feature type="repeat" description="WD" evidence="5">
    <location>
        <begin position="332"/>
        <end position="371"/>
    </location>
</feature>
<comment type="function">
    <text evidence="4">Essential component of the cytosolic iron-sulfur (Fe/S) protein assembly machinery. Required for the maturation of extramitochondrial Fe/S proteins.</text>
</comment>
<keyword evidence="2" id="KW-0677">Repeat</keyword>
<dbReference type="PANTHER" id="PTHR19920">
    <property type="entry name" value="WD40 PROTEIN CIAO1"/>
    <property type="match status" value="1"/>
</dbReference>
<dbReference type="HAMAP" id="MF_03037">
    <property type="entry name" value="ciao1"/>
    <property type="match status" value="1"/>
</dbReference>
<evidence type="ECO:0000256" key="5">
    <source>
        <dbReference type="PROSITE-ProRule" id="PRU00221"/>
    </source>
</evidence>
<comment type="caution">
    <text evidence="6">The sequence shown here is derived from an EMBL/GenBank/DDBJ whole genome shotgun (WGS) entry which is preliminary data.</text>
</comment>
<feature type="repeat" description="WD" evidence="5">
    <location>
        <begin position="72"/>
        <end position="104"/>
    </location>
</feature>
<dbReference type="InterPro" id="IPR015943">
    <property type="entry name" value="WD40/YVTN_repeat-like_dom_sf"/>
</dbReference>
<comment type="similarity">
    <text evidence="4">Belongs to the WD repeat CIA1 family.</text>
</comment>
<dbReference type="CDD" id="cd00200">
    <property type="entry name" value="WD40"/>
    <property type="match status" value="1"/>
</dbReference>